<evidence type="ECO:0000313" key="4">
    <source>
        <dbReference type="Proteomes" id="UP000836841"/>
    </source>
</evidence>
<dbReference type="Pfam" id="PF08268">
    <property type="entry name" value="FBA_3"/>
    <property type="match status" value="2"/>
</dbReference>
<reference evidence="3 4" key="1">
    <citation type="submission" date="2022-03" db="EMBL/GenBank/DDBJ databases">
        <authorList>
            <person name="Nunn A."/>
            <person name="Chopra R."/>
            <person name="Nunn A."/>
            <person name="Contreras Garrido A."/>
        </authorList>
    </citation>
    <scope>NUCLEOTIDE SEQUENCE [LARGE SCALE GENOMIC DNA]</scope>
</reference>
<dbReference type="EMBL" id="OU466857">
    <property type="protein sequence ID" value="CAH2034609.1"/>
    <property type="molecule type" value="Genomic_DNA"/>
</dbReference>
<keyword evidence="4" id="KW-1185">Reference proteome</keyword>
<name>A0AAU9R650_THLAR</name>
<dbReference type="AlphaFoldDB" id="A0AAU9R650"/>
<dbReference type="NCBIfam" id="TIGR01640">
    <property type="entry name" value="F_box_assoc_1"/>
    <property type="match status" value="2"/>
</dbReference>
<feature type="compositionally biased region" description="Basic and acidic residues" evidence="1">
    <location>
        <begin position="1"/>
        <end position="11"/>
    </location>
</feature>
<feature type="region of interest" description="Disordered" evidence="1">
    <location>
        <begin position="1"/>
        <end position="20"/>
    </location>
</feature>
<dbReference type="InterPro" id="IPR017451">
    <property type="entry name" value="F-box-assoc_interact_dom"/>
</dbReference>
<sequence>MKRKERDRNEDDEKDTPPSILDSLPLDLKLATLSKLPAKSLTKTWSSIIRSREFIDYYYAMSSTKPRFIVALTNGVDSKPEEKLTFFYSFSLGGEEESSSLVPKFEMAIPTRLRGQAYFASLHGFLSVETDCGMIVCNPSTEQLVTMPKSAAFVGYDPIGGQYKALTVYRPQGDPPSHKVLTLGGTQGWRHIEGNPEPYTQIVYAGVCINGVLYYGALTKHKYNPVMSIFIDYNGKLASIARDPFYELRSFDLWILEDVGKNDWSKQTCVLPQSMLAPPGAEVVEYSFPGATKAGEIIILPNKLSKKVEPFYIFYYNVKTQKERRVRLLGIGDNKEFRRSYGLYKKIDCYVRMVPQHVESIAFLKNPMI</sequence>
<proteinExistence type="predicted"/>
<protein>
    <recommendedName>
        <fullName evidence="2">F-box associated beta-propeller type 3 domain-containing protein</fullName>
    </recommendedName>
</protein>
<dbReference type="InterPro" id="IPR013187">
    <property type="entry name" value="F-box-assoc_dom_typ3"/>
</dbReference>
<dbReference type="PANTHER" id="PTHR31111">
    <property type="entry name" value="BNAA05G37150D PROTEIN-RELATED"/>
    <property type="match status" value="1"/>
</dbReference>
<feature type="domain" description="F-box associated beta-propeller type 3" evidence="2">
    <location>
        <begin position="228"/>
        <end position="345"/>
    </location>
</feature>
<evidence type="ECO:0000313" key="3">
    <source>
        <dbReference type="EMBL" id="CAH2034609.1"/>
    </source>
</evidence>
<organism evidence="3 4">
    <name type="scientific">Thlaspi arvense</name>
    <name type="common">Field penny-cress</name>
    <dbReference type="NCBI Taxonomy" id="13288"/>
    <lineage>
        <taxon>Eukaryota</taxon>
        <taxon>Viridiplantae</taxon>
        <taxon>Streptophyta</taxon>
        <taxon>Embryophyta</taxon>
        <taxon>Tracheophyta</taxon>
        <taxon>Spermatophyta</taxon>
        <taxon>Magnoliopsida</taxon>
        <taxon>eudicotyledons</taxon>
        <taxon>Gunneridae</taxon>
        <taxon>Pentapetalae</taxon>
        <taxon>rosids</taxon>
        <taxon>malvids</taxon>
        <taxon>Brassicales</taxon>
        <taxon>Brassicaceae</taxon>
        <taxon>Thlaspideae</taxon>
        <taxon>Thlaspi</taxon>
    </lineage>
</organism>
<evidence type="ECO:0000256" key="1">
    <source>
        <dbReference type="SAM" id="MobiDB-lite"/>
    </source>
</evidence>
<accession>A0AAU9R650</accession>
<gene>
    <name evidence="3" type="ORF">TAV2_LOCUS1668</name>
</gene>
<dbReference type="Proteomes" id="UP000836841">
    <property type="component" value="Chromosome 1"/>
</dbReference>
<feature type="domain" description="F-box associated beta-propeller type 3" evidence="2">
    <location>
        <begin position="82"/>
        <end position="226"/>
    </location>
</feature>
<dbReference type="PANTHER" id="PTHR31111:SF111">
    <property type="entry name" value="F-BOX DOMAIN-CONTAINING PROTEIN"/>
    <property type="match status" value="1"/>
</dbReference>
<evidence type="ECO:0000259" key="2">
    <source>
        <dbReference type="Pfam" id="PF08268"/>
    </source>
</evidence>